<dbReference type="Pfam" id="PF01494">
    <property type="entry name" value="FAD_binding_3"/>
    <property type="match status" value="1"/>
</dbReference>
<name>A0A6A6ZTV0_9PLEO</name>
<feature type="domain" description="FAD-binding" evidence="7">
    <location>
        <begin position="302"/>
        <end position="360"/>
    </location>
</feature>
<evidence type="ECO:0000256" key="1">
    <source>
        <dbReference type="ARBA" id="ARBA00001974"/>
    </source>
</evidence>
<reference evidence="8" key="1">
    <citation type="journal article" date="2020" name="Stud. Mycol.">
        <title>101 Dothideomycetes genomes: a test case for predicting lifestyles and emergence of pathogens.</title>
        <authorList>
            <person name="Haridas S."/>
            <person name="Albert R."/>
            <person name="Binder M."/>
            <person name="Bloem J."/>
            <person name="Labutti K."/>
            <person name="Salamov A."/>
            <person name="Andreopoulos B."/>
            <person name="Baker S."/>
            <person name="Barry K."/>
            <person name="Bills G."/>
            <person name="Bluhm B."/>
            <person name="Cannon C."/>
            <person name="Castanera R."/>
            <person name="Culley D."/>
            <person name="Daum C."/>
            <person name="Ezra D."/>
            <person name="Gonzalez J."/>
            <person name="Henrissat B."/>
            <person name="Kuo A."/>
            <person name="Liang C."/>
            <person name="Lipzen A."/>
            <person name="Lutzoni F."/>
            <person name="Magnuson J."/>
            <person name="Mondo S."/>
            <person name="Nolan M."/>
            <person name="Ohm R."/>
            <person name="Pangilinan J."/>
            <person name="Park H.-J."/>
            <person name="Ramirez L."/>
            <person name="Alfaro M."/>
            <person name="Sun H."/>
            <person name="Tritt A."/>
            <person name="Yoshinaga Y."/>
            <person name="Zwiers L.-H."/>
            <person name="Turgeon B."/>
            <person name="Goodwin S."/>
            <person name="Spatafora J."/>
            <person name="Crous P."/>
            <person name="Grigoriev I."/>
        </authorList>
    </citation>
    <scope>NUCLEOTIDE SEQUENCE</scope>
    <source>
        <strain evidence="8">CBS 113818</strain>
    </source>
</reference>
<keyword evidence="6" id="KW-0472">Membrane</keyword>
<keyword evidence="2" id="KW-0285">Flavoprotein</keyword>
<gene>
    <name evidence="8" type="ORF">CC86DRAFT_395892</name>
</gene>
<sequence>MSSFKVLIIGGGLSGALLANGLLNNNIDFTIFERDHAHSKREGYQIRLGAGANAGFRVCLTDAQIQTITNKLGKSTVTASTAPALYTSQFRELIDFSAVPSDVVLAGHIEYGKAFIRYSGVERGGEEKVRVEFEDGSCEYGDVVVGADGANSRVNKQSGLNNITRIESHWSFVSKGNLPYERMMQLPAKLRQSPMVVSTKHTSMYYALYLPEDFSKASMPSAEIEKRYNEAEALFYWGVNIPVRDLPYKDILEIKDKRKVVLNHIRNWALEYHTMFSIGADDADAADLLVLKFHASSKPAADWRARLTDPGQGHARVWLMGDAIHAMQPNRGQGGNQALQDCADMLPRLLTVAKKGASTSDISAACAAYEADMIPRAFEWVKKSGGTSIPNIDFDGWVGVVVGIVAVVLVPLMQLYARVFAPVREEESSEM</sequence>
<evidence type="ECO:0000256" key="3">
    <source>
        <dbReference type="ARBA" id="ARBA00022827"/>
    </source>
</evidence>
<evidence type="ECO:0000256" key="5">
    <source>
        <dbReference type="ARBA" id="ARBA00023033"/>
    </source>
</evidence>
<dbReference type="Proteomes" id="UP000799424">
    <property type="component" value="Unassembled WGS sequence"/>
</dbReference>
<comment type="cofactor">
    <cofactor evidence="1">
        <name>FAD</name>
        <dbReference type="ChEBI" id="CHEBI:57692"/>
    </cofactor>
</comment>
<keyword evidence="6" id="KW-0812">Transmembrane</keyword>
<feature type="transmembrane region" description="Helical" evidence="6">
    <location>
        <begin position="397"/>
        <end position="417"/>
    </location>
</feature>
<evidence type="ECO:0000313" key="8">
    <source>
        <dbReference type="EMBL" id="KAF2823874.1"/>
    </source>
</evidence>
<evidence type="ECO:0000256" key="4">
    <source>
        <dbReference type="ARBA" id="ARBA00023002"/>
    </source>
</evidence>
<dbReference type="Gene3D" id="3.50.50.60">
    <property type="entry name" value="FAD/NAD(P)-binding domain"/>
    <property type="match status" value="1"/>
</dbReference>
<protein>
    <submittedName>
        <fullName evidence="8">FAD/NAD(P)-binding domain-containing protein</fullName>
    </submittedName>
</protein>
<dbReference type="OrthoDB" id="47494at2759"/>
<dbReference type="SUPFAM" id="SSF51905">
    <property type="entry name" value="FAD/NAD(P)-binding domain"/>
    <property type="match status" value="1"/>
</dbReference>
<dbReference type="PANTHER" id="PTHR47178:SF5">
    <property type="entry name" value="FAD-BINDING DOMAIN-CONTAINING PROTEIN"/>
    <property type="match status" value="1"/>
</dbReference>
<dbReference type="PRINTS" id="PR00420">
    <property type="entry name" value="RNGMNOXGNASE"/>
</dbReference>
<evidence type="ECO:0000256" key="6">
    <source>
        <dbReference type="SAM" id="Phobius"/>
    </source>
</evidence>
<keyword evidence="4" id="KW-0560">Oxidoreductase</keyword>
<evidence type="ECO:0000313" key="9">
    <source>
        <dbReference type="Proteomes" id="UP000799424"/>
    </source>
</evidence>
<keyword evidence="9" id="KW-1185">Reference proteome</keyword>
<evidence type="ECO:0000259" key="7">
    <source>
        <dbReference type="Pfam" id="PF01494"/>
    </source>
</evidence>
<keyword evidence="5" id="KW-0503">Monooxygenase</keyword>
<proteinExistence type="predicted"/>
<keyword evidence="6" id="KW-1133">Transmembrane helix</keyword>
<accession>A0A6A6ZTV0</accession>
<dbReference type="EMBL" id="MU006231">
    <property type="protein sequence ID" value="KAF2823874.1"/>
    <property type="molecule type" value="Genomic_DNA"/>
</dbReference>
<dbReference type="InterPro" id="IPR036188">
    <property type="entry name" value="FAD/NAD-bd_sf"/>
</dbReference>
<dbReference type="GO" id="GO:0004497">
    <property type="term" value="F:monooxygenase activity"/>
    <property type="evidence" value="ECO:0007669"/>
    <property type="project" value="UniProtKB-KW"/>
</dbReference>
<dbReference type="GO" id="GO:0071949">
    <property type="term" value="F:FAD binding"/>
    <property type="evidence" value="ECO:0007669"/>
    <property type="project" value="InterPro"/>
</dbReference>
<evidence type="ECO:0000256" key="2">
    <source>
        <dbReference type="ARBA" id="ARBA00022630"/>
    </source>
</evidence>
<dbReference type="AlphaFoldDB" id="A0A6A6ZTV0"/>
<dbReference type="PANTHER" id="PTHR47178">
    <property type="entry name" value="MONOOXYGENASE, FAD-BINDING"/>
    <property type="match status" value="1"/>
</dbReference>
<organism evidence="8 9">
    <name type="scientific">Ophiobolus disseminans</name>
    <dbReference type="NCBI Taxonomy" id="1469910"/>
    <lineage>
        <taxon>Eukaryota</taxon>
        <taxon>Fungi</taxon>
        <taxon>Dikarya</taxon>
        <taxon>Ascomycota</taxon>
        <taxon>Pezizomycotina</taxon>
        <taxon>Dothideomycetes</taxon>
        <taxon>Pleosporomycetidae</taxon>
        <taxon>Pleosporales</taxon>
        <taxon>Pleosporineae</taxon>
        <taxon>Phaeosphaeriaceae</taxon>
        <taxon>Ophiobolus</taxon>
    </lineage>
</organism>
<keyword evidence="3" id="KW-0274">FAD</keyword>
<dbReference type="InterPro" id="IPR002938">
    <property type="entry name" value="FAD-bd"/>
</dbReference>